<dbReference type="RefSeq" id="WP_199600169.1">
    <property type="nucleotide sequence ID" value="NZ_JAEHJZ010000032.1"/>
</dbReference>
<organism evidence="1 2">
    <name type="scientific">Gelidibacter salicanalis</name>
    <dbReference type="NCBI Taxonomy" id="291193"/>
    <lineage>
        <taxon>Bacteria</taxon>
        <taxon>Pseudomonadati</taxon>
        <taxon>Bacteroidota</taxon>
        <taxon>Flavobacteriia</taxon>
        <taxon>Flavobacteriales</taxon>
        <taxon>Flavobacteriaceae</taxon>
        <taxon>Gelidibacter</taxon>
    </lineage>
</organism>
<name>A0A934NJK5_9FLAO</name>
<comment type="caution">
    <text evidence="1">The sequence shown here is derived from an EMBL/GenBank/DDBJ whole genome shotgun (WGS) entry which is preliminary data.</text>
</comment>
<reference evidence="1 2" key="1">
    <citation type="submission" date="2020-09" db="EMBL/GenBank/DDBJ databases">
        <title>Draft genome of Gelidibacter salicanalis PAMC21136.</title>
        <authorList>
            <person name="Park H."/>
        </authorList>
    </citation>
    <scope>NUCLEOTIDE SEQUENCE [LARGE SCALE GENOMIC DNA]</scope>
    <source>
        <strain evidence="1 2">PAMC21136</strain>
    </source>
</reference>
<evidence type="ECO:0000313" key="1">
    <source>
        <dbReference type="EMBL" id="MBJ7881534.1"/>
    </source>
</evidence>
<dbReference type="EMBL" id="JAEHJZ010000032">
    <property type="protein sequence ID" value="MBJ7881534.1"/>
    <property type="molecule type" value="Genomic_DNA"/>
</dbReference>
<dbReference type="InterPro" id="IPR042257">
    <property type="entry name" value="DGOK_C"/>
</dbReference>
<dbReference type="Gene3D" id="3.30.420.310">
    <property type="entry name" value="2-keto-3-deoxy-galactonokinase, C-terminal domain"/>
    <property type="match status" value="1"/>
</dbReference>
<dbReference type="InterPro" id="IPR042258">
    <property type="entry name" value="DGOK_N"/>
</dbReference>
<sequence length="316" mass="35834">MEIPEYFISCDWGTSNFRLRVVHAISLDVINEIITNQGVKKVYDQYTAQNELCQFDFFSDYIISQIKVLPIKHQNHVIICSGMASSSIGLYELDYVNMPIKADGKDLEIKMLQLKNHFELLLISGIKDSQGVMRGEETQAIGFEEHLQSYDEGILLLPGTHSKHLLYKEGHFIELKSFMTGELFEILSQISILSNSIIKEDTEQISEGPFLEGVKLGSQGKLSSSLFSIRVNDLFGKSTKAENYFYLSGLLIGDELAYLKNETKKIFLAAPYPLSKLYKIALDHIIGAGNYMFLDDEIVEKAVLVGQKKILEYYEK</sequence>
<dbReference type="Proteomes" id="UP000662373">
    <property type="component" value="Unassembled WGS sequence"/>
</dbReference>
<keyword evidence="2" id="KW-1185">Reference proteome</keyword>
<dbReference type="InterPro" id="IPR007729">
    <property type="entry name" value="DGOK"/>
</dbReference>
<gene>
    <name evidence="1" type="ORF">JEM65_12900</name>
</gene>
<dbReference type="GO" id="GO:0034194">
    <property type="term" value="P:D-galactonate catabolic process"/>
    <property type="evidence" value="ECO:0007669"/>
    <property type="project" value="InterPro"/>
</dbReference>
<accession>A0A934NJK5</accession>
<dbReference type="GO" id="GO:0008671">
    <property type="term" value="F:2-dehydro-3-deoxygalactonokinase activity"/>
    <property type="evidence" value="ECO:0007669"/>
    <property type="project" value="InterPro"/>
</dbReference>
<protein>
    <submittedName>
        <fullName evidence="1">2-dehydro-3-deoxygalactonokinase</fullName>
    </submittedName>
</protein>
<evidence type="ECO:0000313" key="2">
    <source>
        <dbReference type="Proteomes" id="UP000662373"/>
    </source>
</evidence>
<dbReference type="Gene3D" id="3.30.420.300">
    <property type="entry name" value="2-keto-3-deoxy-galactonokinase, substrate binding domain"/>
    <property type="match status" value="1"/>
</dbReference>
<dbReference type="Pfam" id="PF05035">
    <property type="entry name" value="DGOK"/>
    <property type="match status" value="1"/>
</dbReference>
<proteinExistence type="predicted"/>
<dbReference type="AlphaFoldDB" id="A0A934NJK5"/>